<keyword evidence="3" id="KW-1185">Reference proteome</keyword>
<dbReference type="PANTHER" id="PTHR47957:SF3">
    <property type="entry name" value="ATP-DEPENDENT HELICASE HRQ1"/>
    <property type="match status" value="1"/>
</dbReference>
<dbReference type="RefSeq" id="WP_151971148.1">
    <property type="nucleotide sequence ID" value="NZ_AP019860.1"/>
</dbReference>
<name>A0A5S9IU00_UABAM</name>
<dbReference type="GO" id="GO:0006289">
    <property type="term" value="P:nucleotide-excision repair"/>
    <property type="evidence" value="ECO:0007669"/>
    <property type="project" value="TreeGrafter"/>
</dbReference>
<dbReference type="InterPro" id="IPR011545">
    <property type="entry name" value="DEAD/DEAH_box_helicase_dom"/>
</dbReference>
<dbReference type="Pfam" id="PF00270">
    <property type="entry name" value="DEAD"/>
    <property type="match status" value="1"/>
</dbReference>
<keyword evidence="2" id="KW-0347">Helicase</keyword>
<dbReference type="Gene3D" id="3.40.50.300">
    <property type="entry name" value="P-loop containing nucleotide triphosphate hydrolases"/>
    <property type="match status" value="1"/>
</dbReference>
<reference evidence="2 3" key="1">
    <citation type="submission" date="2019-08" db="EMBL/GenBank/DDBJ databases">
        <title>Complete genome sequence of Candidatus Uab amorphum.</title>
        <authorList>
            <person name="Shiratori T."/>
            <person name="Suzuki S."/>
            <person name="Kakizawa Y."/>
            <person name="Ishida K."/>
        </authorList>
    </citation>
    <scope>NUCLEOTIDE SEQUENCE [LARGE SCALE GENOMIC DNA]</scope>
    <source>
        <strain evidence="2 3">SRT547</strain>
    </source>
</reference>
<dbReference type="PANTHER" id="PTHR47957">
    <property type="entry name" value="ATP-DEPENDENT HELICASE HRQ1"/>
    <property type="match status" value="1"/>
</dbReference>
<dbReference type="SMART" id="SM00487">
    <property type="entry name" value="DEXDc"/>
    <property type="match status" value="1"/>
</dbReference>
<evidence type="ECO:0000313" key="2">
    <source>
        <dbReference type="EMBL" id="BBM87120.1"/>
    </source>
</evidence>
<sequence length="1836" mass="209011">MDEILKILYEIERDFLERGVFDFWITAEEITKRLPHDLQDHGEEWVLEQLKKLWKARKVLQVPHTSHNNFKYEDIELQGLDCYGSEKNLKKEENDCRNSTNSPYEQVAVYEKGVSLIYRSRVAEVIRLLSSNYQRFDMAPSTGVLRYKRQAQLRPKRDIKILDVSQKWQSEIKAGELNKHRINSEIDQAILSQAVNFVLRALANFLGGKHTCLATFQVHSILATLCGLYCNSYRSKQDAHVITAGVGSGKTFAFQVGALIHVAYNVIRKEKGIKVLLLYPRVVLAANQFRDLFSLIEEVNKLSGASIPQPILDAGGQLKQQMSYDDDTKGANFRAIRDAYNGNFPMLISNMDTLANRLVHPEACQGLAQDLDLVILDEIHLLNGIYGSHTKMLLKRIMLMRAICKSRKQNPKSCFKDLLENKKNIQLPYYIGASATIAEPCRHTSRVLGCAPNRVLELSAKNMEETGWVHHVFLQQRPEVSSITALVNATSCLIHNRRNGLFREYYQLLSDQPIALSDLGNPVQTSNILKARLSSHIHKTLGFCDSLDGIGRWADLVADNEKSKSIKMFQQANPQGNYPYFIRFQEPLWRVIHHLSFRQNPSRWQQKLRSHYGDLCKKCKQGIKTTIDREPDDVSQRQLCKIQELWDFSPQNANSYLSRLGVRDEFLTAQWFQPLHESAQSKTLSNLDKCPFFKCGLCWWWSMDHAGSNTPQPLNNNSPLNGLKQPTTRNHQPLYNFINSIRLRSFTSRTNFNALTLDSINDIFSETANVIFRDIHFEHNAIENSAFLIGSPRLEVGVDLDLVQEGITFKAMSDPSSIQQKVGRVGRELLSDTMLVHIVTENIRDQYYFRNPQIALDPDYLQPIPFHEDNRIIACHHFFMAIIDFLCLQNDGPNNSRIQNDGHRINLINDHQYDRSFSRWDKKVEAVYNFLFGNHPCKEENLKNLKIYLTDLGAKTHEISNPTEVSELTSADAPLARKVGVIDVFQHEFGPNFFLTPLPIQGNPTLAEICASKYEPPTRNLPGSLGRHERFLQTYDKVPPGQTPNASLHRSYLWNLLSSVIFRRGVPEKNIPSNQPYLWPPNLFEASGNETVRVFEMVNGQQRELGYETVSLAISLLLPGTITYRYSSSPRKVPVSQLAAQGFPNAVIPRVQGVYLCVDNAEYFEPTVCSNLLPQDLPPGFVGTGEITVYTPRQIGVITSSSEPLVQISDGMLADGDSRDRVSGDNNGIISVPTPPRCYPLKWYRINKGKKASVIPDRFSYFQKYASKKLPSIPQPLTTSLFYNISFEPNLKITEFAWGLERQFMSRTVNASRLVYRGLESDGSHPPIAIGHEYQAPGIVFQLDTGVNSKIGMFINEIHQHSNSVVYQSLIIQVLHAFLTENACDPPAADAPPWLANQSRPSVFTVRNLRTIILFHLMVRWHPSDSEEKKASEPFSLIFDEVVGCFTEEHPNFLDRRIFREICNIIARIHEPNNVQAHCDSLMSTYGNFEQACSNINLLTNDFFKEKSLDILINSLGMTIHSAALRLTGAEAQELSYFYRILEEDKVDIYLFDTDAFGNGASELVRDHFLITAIERVLTSKLSALENTPDPLPTMDFTHCFEEALHECESSHATHIAFHNLGIEDWFKDLETAVRGEKQIAGKIFEFFRNEFGMKSFDHILPFQYCPEFIAYVSSEYSCYQNARLVGSEFYPVYQSLESAMGFCISGCISCILSPEQNIHGSLNAQETVNKLVLDALYRYLICSSEEPETRLRYPGTEMAHTILWEDLGQVVASCMGQTLPNFPQIELDLPDMSCNGNQHLVIIPTSVPAGWERVFRRSWDATFLLKPWIRPHMDF</sequence>
<evidence type="ECO:0000259" key="1">
    <source>
        <dbReference type="PROSITE" id="PS51192"/>
    </source>
</evidence>
<keyword evidence="2" id="KW-0378">Hydrolase</keyword>
<feature type="domain" description="Helicase ATP-binding" evidence="1">
    <location>
        <begin position="231"/>
        <end position="455"/>
    </location>
</feature>
<evidence type="ECO:0000313" key="3">
    <source>
        <dbReference type="Proteomes" id="UP000326354"/>
    </source>
</evidence>
<dbReference type="GO" id="GO:0036297">
    <property type="term" value="P:interstrand cross-link repair"/>
    <property type="evidence" value="ECO:0007669"/>
    <property type="project" value="TreeGrafter"/>
</dbReference>
<dbReference type="InterPro" id="IPR014001">
    <property type="entry name" value="Helicase_ATP-bd"/>
</dbReference>
<dbReference type="GO" id="GO:0043138">
    <property type="term" value="F:3'-5' DNA helicase activity"/>
    <property type="evidence" value="ECO:0007669"/>
    <property type="project" value="TreeGrafter"/>
</dbReference>
<gene>
    <name evidence="2" type="ORF">UABAM_05523</name>
</gene>
<dbReference type="PROSITE" id="PS51192">
    <property type="entry name" value="HELICASE_ATP_BIND_1"/>
    <property type="match status" value="1"/>
</dbReference>
<protein>
    <submittedName>
        <fullName evidence="2">Putative ATP-dependent helicase YprA</fullName>
    </submittedName>
</protein>
<dbReference type="SUPFAM" id="SSF52540">
    <property type="entry name" value="P-loop containing nucleoside triphosphate hydrolases"/>
    <property type="match status" value="1"/>
</dbReference>
<proteinExistence type="predicted"/>
<dbReference type="GO" id="GO:0005524">
    <property type="term" value="F:ATP binding"/>
    <property type="evidence" value="ECO:0007669"/>
    <property type="project" value="InterPro"/>
</dbReference>
<dbReference type="Proteomes" id="UP000326354">
    <property type="component" value="Chromosome"/>
</dbReference>
<organism evidence="2 3">
    <name type="scientific">Uabimicrobium amorphum</name>
    <dbReference type="NCBI Taxonomy" id="2596890"/>
    <lineage>
        <taxon>Bacteria</taxon>
        <taxon>Pseudomonadati</taxon>
        <taxon>Planctomycetota</taxon>
        <taxon>Candidatus Uabimicrobiia</taxon>
        <taxon>Candidatus Uabimicrobiales</taxon>
        <taxon>Candidatus Uabimicrobiaceae</taxon>
        <taxon>Candidatus Uabimicrobium</taxon>
    </lineage>
</organism>
<accession>A0A5S9IU00</accession>
<keyword evidence="2" id="KW-0547">Nucleotide-binding</keyword>
<dbReference type="InterPro" id="IPR027417">
    <property type="entry name" value="P-loop_NTPase"/>
</dbReference>
<dbReference type="OrthoDB" id="9774462at2"/>
<keyword evidence="2" id="KW-0067">ATP-binding</keyword>
<dbReference type="GO" id="GO:0003676">
    <property type="term" value="F:nucleic acid binding"/>
    <property type="evidence" value="ECO:0007669"/>
    <property type="project" value="InterPro"/>
</dbReference>
<dbReference type="KEGG" id="uam:UABAM_05523"/>
<dbReference type="EMBL" id="AP019860">
    <property type="protein sequence ID" value="BBM87120.1"/>
    <property type="molecule type" value="Genomic_DNA"/>
</dbReference>